<evidence type="ECO:0000256" key="3">
    <source>
        <dbReference type="ARBA" id="ARBA00023274"/>
    </source>
</evidence>
<dbReference type="GO" id="GO:0006412">
    <property type="term" value="P:translation"/>
    <property type="evidence" value="ECO:0007669"/>
    <property type="project" value="InterPro"/>
</dbReference>
<evidence type="ECO:0000256" key="1">
    <source>
        <dbReference type="ARBA" id="ARBA00008080"/>
    </source>
</evidence>
<keyword evidence="4" id="KW-0496">Mitochondrion</keyword>
<sequence length="154" mass="18217">MLDSISPFRRKRGFSKKLNIFQFFISRFGIGSFISKKLCDFSGLHVNLQLDAFLDPFFNSNYSHSYVIKKIKYFFLNNKFSIDNFLQKEVIFNINTLKNIRCLKGRRHASFLPVRGQRNRTNARTRKKINFGDKKGNKKVRKNKNNTVKNIIKQ</sequence>
<evidence type="ECO:0000313" key="6">
    <source>
        <dbReference type="EMBL" id="AOS85680.1"/>
    </source>
</evidence>
<proteinExistence type="inferred from homology"/>
<dbReference type="EMBL" id="JX174181">
    <property type="protein sequence ID" value="AFP72324.1"/>
    <property type="molecule type" value="Genomic_DNA"/>
</dbReference>
<evidence type="ECO:0000256" key="2">
    <source>
        <dbReference type="ARBA" id="ARBA00022980"/>
    </source>
</evidence>
<geneLocation type="mitochondrion" evidence="4"/>
<dbReference type="AlphaFoldDB" id="M4H6R1"/>
<reference evidence="6" key="3">
    <citation type="submission" date="2016-07" db="EMBL/GenBank/DDBJ databases">
        <title>genome sequences of Naegleria fowleri mitochondria.</title>
        <authorList>
            <person name="Greninger A.L."/>
            <person name="Jerome K."/>
            <person name="Dixon T."/>
        </authorList>
    </citation>
    <scope>NUCLEOTIDE SEQUENCE</scope>
    <source>
        <strain evidence="6">V419</strain>
    </source>
</reference>
<dbReference type="SUPFAM" id="SSF46946">
    <property type="entry name" value="S13-like H2TH domain"/>
    <property type="match status" value="1"/>
</dbReference>
<dbReference type="InterPro" id="IPR010979">
    <property type="entry name" value="Ribosomal_uS13-like_H2TH"/>
</dbReference>
<dbReference type="Gene3D" id="4.10.910.10">
    <property type="entry name" value="30s ribosomal protein s13, domain 2"/>
    <property type="match status" value="1"/>
</dbReference>
<comment type="similarity">
    <text evidence="1">Belongs to the universal ribosomal protein uS13 family.</text>
</comment>
<dbReference type="EMBL" id="KX580903">
    <property type="protein sequence ID" value="AOS85680.1"/>
    <property type="molecule type" value="Genomic_DNA"/>
</dbReference>
<protein>
    <submittedName>
        <fullName evidence="4">Ribosomal protein S13</fullName>
    </submittedName>
</protein>
<dbReference type="EMBL" id="KX580902">
    <property type="protein sequence ID" value="AOS85634.1"/>
    <property type="molecule type" value="Genomic_DNA"/>
</dbReference>
<dbReference type="SMR" id="M4H6R1"/>
<dbReference type="InterPro" id="IPR001892">
    <property type="entry name" value="Ribosomal_uS13"/>
</dbReference>
<keyword evidence="2 4" id="KW-0689">Ribosomal protein</keyword>
<dbReference type="GeneID" id="15332090"/>
<dbReference type="InterPro" id="IPR027437">
    <property type="entry name" value="Rbsml_uS13_C"/>
</dbReference>
<evidence type="ECO:0000313" key="5">
    <source>
        <dbReference type="EMBL" id="AOS85634.1"/>
    </source>
</evidence>
<dbReference type="Pfam" id="PF00416">
    <property type="entry name" value="Ribosomal_S13"/>
    <property type="match status" value="1"/>
</dbReference>
<organism evidence="4">
    <name type="scientific">Naegleria fowleri</name>
    <name type="common">Brain eating amoeba</name>
    <dbReference type="NCBI Taxonomy" id="5763"/>
    <lineage>
        <taxon>Eukaryota</taxon>
        <taxon>Discoba</taxon>
        <taxon>Heterolobosea</taxon>
        <taxon>Tetramitia</taxon>
        <taxon>Eutetramitia</taxon>
        <taxon>Vahlkampfiidae</taxon>
        <taxon>Naegleria</taxon>
    </lineage>
</organism>
<dbReference type="RefSeq" id="YP_007890051.1">
    <property type="nucleotide sequence ID" value="NC_021104.1"/>
</dbReference>
<dbReference type="GO" id="GO:0003735">
    <property type="term" value="F:structural constituent of ribosome"/>
    <property type="evidence" value="ECO:0007669"/>
    <property type="project" value="InterPro"/>
</dbReference>
<reference evidence="5" key="2">
    <citation type="submission" date="2016-07" db="EMBL/GenBank/DDBJ databases">
        <title>genome sequence of Naegleria fowleri mitochondria.</title>
        <authorList>
            <person name="Greninger A.L."/>
            <person name="Jerome K."/>
            <person name="Dixon T."/>
        </authorList>
    </citation>
    <scope>NUCLEOTIDE SEQUENCE</scope>
    <source>
        <strain evidence="5">V511</strain>
    </source>
</reference>
<dbReference type="PROSITE" id="PS50159">
    <property type="entry name" value="RIBOSOMAL_S13_2"/>
    <property type="match status" value="1"/>
</dbReference>
<keyword evidence="3" id="KW-0687">Ribonucleoprotein</keyword>
<name>M4H6R1_NAEFO</name>
<accession>M4H6R1</accession>
<dbReference type="GO" id="GO:1990904">
    <property type="term" value="C:ribonucleoprotein complex"/>
    <property type="evidence" value="ECO:0007669"/>
    <property type="project" value="UniProtKB-KW"/>
</dbReference>
<dbReference type="GO" id="GO:0005840">
    <property type="term" value="C:ribosome"/>
    <property type="evidence" value="ECO:0007669"/>
    <property type="project" value="UniProtKB-KW"/>
</dbReference>
<gene>
    <name evidence="4" type="primary">rps13</name>
</gene>
<evidence type="ECO:0000313" key="4">
    <source>
        <dbReference type="EMBL" id="AFP72324.1"/>
    </source>
</evidence>
<reference evidence="4" key="1">
    <citation type="journal article" date="2013" name="J. Eukaryot. Microbiol.">
        <title>The Mitochondrial Genome and a 60-kb Nuclear DNA Segment from Naegleria fowleri, the Causative Agent of Primary Amoebic Meningoencephalitis.</title>
        <authorList>
            <person name="Herman E.K."/>
            <person name="Greninger A.L."/>
            <person name="Visvesvara G.S."/>
            <person name="Marciano-Cabral F."/>
            <person name="Dacks J.B."/>
            <person name="Chiu C.Y."/>
        </authorList>
    </citation>
    <scope>NUCLEOTIDE SEQUENCE</scope>
</reference>
<dbReference type="GO" id="GO:0003723">
    <property type="term" value="F:RNA binding"/>
    <property type="evidence" value="ECO:0007669"/>
    <property type="project" value="InterPro"/>
</dbReference>